<feature type="compositionally biased region" description="Low complexity" evidence="1">
    <location>
        <begin position="21"/>
        <end position="36"/>
    </location>
</feature>
<reference evidence="2" key="1">
    <citation type="journal article" date="2021" name="Nat. Commun.">
        <title>Genetic determinants of endophytism in the Arabidopsis root mycobiome.</title>
        <authorList>
            <person name="Mesny F."/>
            <person name="Miyauchi S."/>
            <person name="Thiergart T."/>
            <person name="Pickel B."/>
            <person name="Atanasova L."/>
            <person name="Karlsson M."/>
            <person name="Huettel B."/>
            <person name="Barry K.W."/>
            <person name="Haridas S."/>
            <person name="Chen C."/>
            <person name="Bauer D."/>
            <person name="Andreopoulos W."/>
            <person name="Pangilinan J."/>
            <person name="LaButti K."/>
            <person name="Riley R."/>
            <person name="Lipzen A."/>
            <person name="Clum A."/>
            <person name="Drula E."/>
            <person name="Henrissat B."/>
            <person name="Kohler A."/>
            <person name="Grigoriev I.V."/>
            <person name="Martin F.M."/>
            <person name="Hacquard S."/>
        </authorList>
    </citation>
    <scope>NUCLEOTIDE SEQUENCE</scope>
    <source>
        <strain evidence="2">MPI-CAGE-CH-0235</strain>
    </source>
</reference>
<organism evidence="2 3">
    <name type="scientific">Stachybotrys elegans</name>
    <dbReference type="NCBI Taxonomy" id="80388"/>
    <lineage>
        <taxon>Eukaryota</taxon>
        <taxon>Fungi</taxon>
        <taxon>Dikarya</taxon>
        <taxon>Ascomycota</taxon>
        <taxon>Pezizomycotina</taxon>
        <taxon>Sordariomycetes</taxon>
        <taxon>Hypocreomycetidae</taxon>
        <taxon>Hypocreales</taxon>
        <taxon>Stachybotryaceae</taxon>
        <taxon>Stachybotrys</taxon>
    </lineage>
</organism>
<feature type="region of interest" description="Disordered" evidence="1">
    <location>
        <begin position="21"/>
        <end position="40"/>
    </location>
</feature>
<accession>A0A8K0WQB2</accession>
<proteinExistence type="predicted"/>
<sequence length="239" mass="26304">MACRSQPPSSFHHHHKHFRFQHNSNPNSHNQPHSFHTTTTTNNQLSKMKTFAFASLLAAVSALPAAPQIQIRADNPNVTHFQLMSLRSGSPIHFGRVNAAQNSLFLNLPEQDASCYGQDGNQPAYFQHNSEDNTLWLYATSNPRQQVYVDRSGMGQGKVGYVTGAEPTPANGEREGWVLDETNNLSFDGTGLLACPNSIDGAWSIWLAGVEEPAGNKDCLGFSARAVDIEEPLDCYYSN</sequence>
<name>A0A8K0WQB2_9HYPO</name>
<dbReference type="AlphaFoldDB" id="A0A8K0WQB2"/>
<dbReference type="OrthoDB" id="4093325at2759"/>
<evidence type="ECO:0000313" key="3">
    <source>
        <dbReference type="Proteomes" id="UP000813444"/>
    </source>
</evidence>
<dbReference type="InterPro" id="IPR052820">
    <property type="entry name" value="PhiA_domain"/>
</dbReference>
<evidence type="ECO:0000256" key="1">
    <source>
        <dbReference type="SAM" id="MobiDB-lite"/>
    </source>
</evidence>
<keyword evidence="3" id="KW-1185">Reference proteome</keyword>
<dbReference type="Proteomes" id="UP000813444">
    <property type="component" value="Unassembled WGS sequence"/>
</dbReference>
<dbReference type="PANTHER" id="PTHR42047:SF1">
    <property type="entry name" value="PROTEIN, PUTATIVE (AFU_ORTHOLOGUE AFUA_6G03560)-RELATED"/>
    <property type="match status" value="1"/>
</dbReference>
<protein>
    <recommendedName>
        <fullName evidence="4">Cell wall protein PhiA</fullName>
    </recommendedName>
</protein>
<dbReference type="EMBL" id="JAGPNK010000009">
    <property type="protein sequence ID" value="KAH7313547.1"/>
    <property type="molecule type" value="Genomic_DNA"/>
</dbReference>
<evidence type="ECO:0008006" key="4">
    <source>
        <dbReference type="Google" id="ProtNLM"/>
    </source>
</evidence>
<comment type="caution">
    <text evidence="2">The sequence shown here is derived from an EMBL/GenBank/DDBJ whole genome shotgun (WGS) entry which is preliminary data.</text>
</comment>
<gene>
    <name evidence="2" type="ORF">B0I35DRAFT_435423</name>
</gene>
<evidence type="ECO:0000313" key="2">
    <source>
        <dbReference type="EMBL" id="KAH7313547.1"/>
    </source>
</evidence>
<dbReference type="PANTHER" id="PTHR42047">
    <property type="entry name" value="PROTEIN, PUTATIVE (AFU_ORTHOLOGUE AFUA_6G03560)-RELATED"/>
    <property type="match status" value="1"/>
</dbReference>